<dbReference type="EMBL" id="CAACVS010000065">
    <property type="protein sequence ID" value="VEU35679.1"/>
    <property type="molecule type" value="Genomic_DNA"/>
</dbReference>
<dbReference type="PANTHER" id="PTHR35512">
    <property type="entry name" value="OS11G0550900 PROTEIN"/>
    <property type="match status" value="1"/>
</dbReference>
<accession>A0A448Z145</accession>
<feature type="region of interest" description="Disordered" evidence="1">
    <location>
        <begin position="219"/>
        <end position="244"/>
    </location>
</feature>
<sequence>MFNSISWGELAVLGGVGMAITGKRDLPRACRFVGHQLGRVVGFLQGGRARLDSFAHQNELKSLQNELRSGLRELDRVKTELAVAASSRGALGRGLGPTTASANHTKSATIDSNSSLGMISNQYNKNDIINGEHKTLDAAIQSAIAGSSTSQRERTAEHPPKPLGIEFDVTMVETEPENNTMIDNKGNTALSLSQQHLPPAAQSERATMEEEWNKQGIGFRARAETGSWNSDATTTSGDETRDTTRATGSELLEDLERSCLIFDQYDRVVGEQEAETERRIKRIRDERTDARERDKFQ</sequence>
<feature type="region of interest" description="Disordered" evidence="1">
    <location>
        <begin position="144"/>
        <end position="163"/>
    </location>
</feature>
<name>A0A448Z145_9STRA</name>
<evidence type="ECO:0000313" key="2">
    <source>
        <dbReference type="EMBL" id="VEU35679.1"/>
    </source>
</evidence>
<keyword evidence="3" id="KW-1185">Reference proteome</keyword>
<dbReference type="PANTHER" id="PTHR35512:SF1">
    <property type="entry name" value="OS11G0550900 PROTEIN"/>
    <property type="match status" value="1"/>
</dbReference>
<feature type="compositionally biased region" description="Basic and acidic residues" evidence="1">
    <location>
        <begin position="151"/>
        <end position="160"/>
    </location>
</feature>
<evidence type="ECO:0000313" key="3">
    <source>
        <dbReference type="Proteomes" id="UP000291116"/>
    </source>
</evidence>
<dbReference type="OrthoDB" id="45251at2759"/>
<evidence type="ECO:0008006" key="4">
    <source>
        <dbReference type="Google" id="ProtNLM"/>
    </source>
</evidence>
<evidence type="ECO:0000256" key="1">
    <source>
        <dbReference type="SAM" id="MobiDB-lite"/>
    </source>
</evidence>
<reference evidence="2 3" key="1">
    <citation type="submission" date="2019-01" db="EMBL/GenBank/DDBJ databases">
        <authorList>
            <person name="Ferrante I. M."/>
        </authorList>
    </citation>
    <scope>NUCLEOTIDE SEQUENCE [LARGE SCALE GENOMIC DNA]</scope>
    <source>
        <strain evidence="2 3">B856</strain>
    </source>
</reference>
<gene>
    <name evidence="2" type="ORF">PSNMU_V1.4_AUG-EV-PASAV3_0024250</name>
</gene>
<organism evidence="2 3">
    <name type="scientific">Pseudo-nitzschia multistriata</name>
    <dbReference type="NCBI Taxonomy" id="183589"/>
    <lineage>
        <taxon>Eukaryota</taxon>
        <taxon>Sar</taxon>
        <taxon>Stramenopiles</taxon>
        <taxon>Ochrophyta</taxon>
        <taxon>Bacillariophyta</taxon>
        <taxon>Bacillariophyceae</taxon>
        <taxon>Bacillariophycidae</taxon>
        <taxon>Bacillariales</taxon>
        <taxon>Bacillariaceae</taxon>
        <taxon>Pseudo-nitzschia</taxon>
    </lineage>
</organism>
<feature type="region of interest" description="Disordered" evidence="1">
    <location>
        <begin position="267"/>
        <end position="297"/>
    </location>
</feature>
<protein>
    <recommendedName>
        <fullName evidence="4">Sec-independent protein translocase protein TatB</fullName>
    </recommendedName>
</protein>
<proteinExistence type="predicted"/>
<dbReference type="AlphaFoldDB" id="A0A448Z145"/>
<dbReference type="Proteomes" id="UP000291116">
    <property type="component" value="Unassembled WGS sequence"/>
</dbReference>